<dbReference type="AlphaFoldDB" id="A0A1D8TR37"/>
<accession>A0A1D8TR37</accession>
<dbReference type="Proteomes" id="UP000177870">
    <property type="component" value="Chromosome"/>
</dbReference>
<sequence length="211" mass="23632">MTTMTVTDALAELTLLQKRIDSARAALDNNTLISVVEVGQVPTGFKSREDYEIKAKAALQKVDALIARRRTIKRVIVLSNASTMVTIADQEMTVAEAIEMKMFIMYYEAVIGTMQSAYTKTLNQYKMAQARVKERLDKLALEVLGQNASVGSQKYQSLADSFLAREGVELLDPTNLAEELERRQTFIEQFKSTVDRVLSISNARTMIEIPD</sequence>
<name>A0A1D8TR37_9CYAN</name>
<reference evidence="2" key="1">
    <citation type="submission" date="2016-10" db="EMBL/GenBank/DDBJ databases">
        <title>Comparative genomics uncovers the prolific and rare metabolic potential of the cyanobacterial genus Moorea.</title>
        <authorList>
            <person name="Leao T."/>
            <person name="Castelao G."/>
            <person name="Korobeynikov A."/>
            <person name="Monroe E.A."/>
            <person name="Podell S."/>
            <person name="Glukhov E."/>
            <person name="Allen E."/>
            <person name="Gerwick W.H."/>
            <person name="Gerwick L."/>
        </authorList>
    </citation>
    <scope>NUCLEOTIDE SEQUENCE [LARGE SCALE GENOMIC DNA]</scope>
    <source>
        <strain evidence="2">PAL-8-15-08-1</strain>
    </source>
</reference>
<evidence type="ECO:0000313" key="1">
    <source>
        <dbReference type="EMBL" id="AOX00075.1"/>
    </source>
</evidence>
<proteinExistence type="predicted"/>
<dbReference type="EMBL" id="CP017599">
    <property type="protein sequence ID" value="AOX00075.1"/>
    <property type="molecule type" value="Genomic_DNA"/>
</dbReference>
<evidence type="ECO:0000313" key="2">
    <source>
        <dbReference type="Proteomes" id="UP000177870"/>
    </source>
</evidence>
<dbReference type="KEGG" id="mpro:BJP34_12005"/>
<organism evidence="1 2">
    <name type="scientific">Moorena producens PAL-8-15-08-1</name>
    <dbReference type="NCBI Taxonomy" id="1458985"/>
    <lineage>
        <taxon>Bacteria</taxon>
        <taxon>Bacillati</taxon>
        <taxon>Cyanobacteriota</taxon>
        <taxon>Cyanophyceae</taxon>
        <taxon>Coleofasciculales</taxon>
        <taxon>Coleofasciculaceae</taxon>
        <taxon>Moorena</taxon>
    </lineage>
</organism>
<gene>
    <name evidence="1" type="ORF">BJP34_12005</name>
</gene>
<dbReference type="OrthoDB" id="517106at2"/>
<protein>
    <submittedName>
        <fullName evidence="1">Uncharacterized protein</fullName>
    </submittedName>
</protein>